<keyword evidence="3" id="KW-0694">RNA-binding</keyword>
<reference evidence="6" key="1">
    <citation type="submission" date="2018-11" db="EMBL/GenBank/DDBJ databases">
        <authorList>
            <person name="Alioto T."/>
            <person name="Alioto T."/>
        </authorList>
    </citation>
    <scope>NUCLEOTIDE SEQUENCE</scope>
</reference>
<evidence type="ECO:0000313" key="7">
    <source>
        <dbReference type="Proteomes" id="UP000596742"/>
    </source>
</evidence>
<dbReference type="InterPro" id="IPR000504">
    <property type="entry name" value="RRM_dom"/>
</dbReference>
<dbReference type="EMBL" id="UYJE01008590">
    <property type="protein sequence ID" value="VDI65214.1"/>
    <property type="molecule type" value="Genomic_DNA"/>
</dbReference>
<dbReference type="SMART" id="SM00360">
    <property type="entry name" value="RRM"/>
    <property type="match status" value="1"/>
</dbReference>
<feature type="non-terminal residue" evidence="6">
    <location>
        <position position="378"/>
    </location>
</feature>
<dbReference type="SUPFAM" id="SSF54928">
    <property type="entry name" value="RNA-binding domain, RBD"/>
    <property type="match status" value="1"/>
</dbReference>
<keyword evidence="7" id="KW-1185">Reference proteome</keyword>
<feature type="compositionally biased region" description="Pro residues" evidence="4">
    <location>
        <begin position="144"/>
        <end position="202"/>
    </location>
</feature>
<feature type="compositionally biased region" description="Pro residues" evidence="4">
    <location>
        <begin position="289"/>
        <end position="301"/>
    </location>
</feature>
<feature type="compositionally biased region" description="Pro residues" evidence="4">
    <location>
        <begin position="119"/>
        <end position="136"/>
    </location>
</feature>
<feature type="domain" description="RRM" evidence="5">
    <location>
        <begin position="21"/>
        <end position="101"/>
    </location>
</feature>
<evidence type="ECO:0000256" key="1">
    <source>
        <dbReference type="ARBA" id="ARBA00006265"/>
    </source>
</evidence>
<comment type="caution">
    <text evidence="6">The sequence shown here is derived from an EMBL/GenBank/DDBJ whole genome shotgun (WGS) entry which is preliminary data.</text>
</comment>
<dbReference type="Pfam" id="PF00076">
    <property type="entry name" value="RRM_1"/>
    <property type="match status" value="1"/>
</dbReference>
<sequence>TIEETKALSISVPAGYSGRRISLYVGNLTWWTTDQDLTDAIASVGVTDLVEIKFYENRANGQSKGFAVVVVGSDNSSRLIFDKLPKKEIHGQVPQVTNANKQALSQFEAQSKKDGGPPQNGPPGPRPQQQRPPPGKPGFMPRQNRPPGPGDGPPPGPPPHGGPPPGFPGGPPPRGFPPTSGPPPMSGPPPGPHMRFGGPPPGGHMMRGGPPPPFRGPPPQDPRGPPPRPEWERPPVGYPPNGPPPPGPQPVPPPGARMPHPGMPPANPPISLPPPGHPTAPAPHVNPAFFPPPHGGPPPAVAPLHPGGDPYGRPPPVSYPTDPYRPQITTLDPLLKDQNPQPSVNKNLKRFSREIRLYRVVLYPGLYKTQVQENLQVQ</sequence>
<dbReference type="InterPro" id="IPR034769">
    <property type="entry name" value="CPSF6_RRM"/>
</dbReference>
<dbReference type="GO" id="GO:0005634">
    <property type="term" value="C:nucleus"/>
    <property type="evidence" value="ECO:0007669"/>
    <property type="project" value="UniProtKB-SubCell"/>
</dbReference>
<organism evidence="6 7">
    <name type="scientific">Mytilus galloprovincialis</name>
    <name type="common">Mediterranean mussel</name>
    <dbReference type="NCBI Taxonomy" id="29158"/>
    <lineage>
        <taxon>Eukaryota</taxon>
        <taxon>Metazoa</taxon>
        <taxon>Spiralia</taxon>
        <taxon>Lophotrochozoa</taxon>
        <taxon>Mollusca</taxon>
        <taxon>Bivalvia</taxon>
        <taxon>Autobranchia</taxon>
        <taxon>Pteriomorphia</taxon>
        <taxon>Mytilida</taxon>
        <taxon>Mytiloidea</taxon>
        <taxon>Mytilidae</taxon>
        <taxon>Mytilinae</taxon>
        <taxon>Mytilus</taxon>
    </lineage>
</organism>
<dbReference type="AlphaFoldDB" id="A0A8B6GJS2"/>
<dbReference type="GO" id="GO:0006397">
    <property type="term" value="P:mRNA processing"/>
    <property type="evidence" value="ECO:0007669"/>
    <property type="project" value="UniProtKB-KW"/>
</dbReference>
<gene>
    <name evidence="6" type="ORF">MGAL_10B010384</name>
</gene>
<dbReference type="PANTHER" id="PTHR23204">
    <property type="entry name" value="CLEAVAGE AND POLYADENYLATION SPECIFIC FACTOR"/>
    <property type="match status" value="1"/>
</dbReference>
<dbReference type="PROSITE" id="PS50102">
    <property type="entry name" value="RRM"/>
    <property type="match status" value="1"/>
</dbReference>
<dbReference type="OrthoDB" id="10065185at2759"/>
<evidence type="ECO:0000313" key="6">
    <source>
        <dbReference type="EMBL" id="VDI65214.1"/>
    </source>
</evidence>
<evidence type="ECO:0000259" key="5">
    <source>
        <dbReference type="PROSITE" id="PS50102"/>
    </source>
</evidence>
<feature type="compositionally biased region" description="Pro residues" evidence="4">
    <location>
        <begin position="236"/>
        <end position="281"/>
    </location>
</feature>
<proteinExistence type="inferred from homology"/>
<dbReference type="InterPro" id="IPR035979">
    <property type="entry name" value="RBD_domain_sf"/>
</dbReference>
<dbReference type="Gene3D" id="3.30.70.330">
    <property type="match status" value="1"/>
</dbReference>
<accession>A0A8B6GJS2</accession>
<evidence type="ECO:0000256" key="2">
    <source>
        <dbReference type="ARBA" id="ARBA00016259"/>
    </source>
</evidence>
<dbReference type="InterPro" id="IPR012677">
    <property type="entry name" value="Nucleotide-bd_a/b_plait_sf"/>
</dbReference>
<dbReference type="CDD" id="cd12643">
    <property type="entry name" value="RRM_CFIm68"/>
    <property type="match status" value="1"/>
</dbReference>
<protein>
    <recommendedName>
        <fullName evidence="2">Cleavage and polyadenylation specificity factor subunit 6</fullName>
    </recommendedName>
</protein>
<feature type="compositionally biased region" description="Pro residues" evidence="4">
    <location>
        <begin position="209"/>
        <end position="228"/>
    </location>
</feature>
<comment type="similarity">
    <text evidence="1">Belongs to the RRM CPSF6/7 family.</text>
</comment>
<name>A0A8B6GJS2_MYTGA</name>
<evidence type="ECO:0000256" key="4">
    <source>
        <dbReference type="SAM" id="MobiDB-lite"/>
    </source>
</evidence>
<feature type="region of interest" description="Disordered" evidence="4">
    <location>
        <begin position="109"/>
        <end position="345"/>
    </location>
</feature>
<dbReference type="Proteomes" id="UP000596742">
    <property type="component" value="Unassembled WGS sequence"/>
</dbReference>
<evidence type="ECO:0000256" key="3">
    <source>
        <dbReference type="PROSITE-ProRule" id="PRU00176"/>
    </source>
</evidence>
<dbReference type="InterPro" id="IPR034772">
    <property type="entry name" value="CPSF6/7"/>
</dbReference>
<dbReference type="GO" id="GO:0003723">
    <property type="term" value="F:RNA binding"/>
    <property type="evidence" value="ECO:0007669"/>
    <property type="project" value="UniProtKB-UniRule"/>
</dbReference>